<evidence type="ECO:0000256" key="7">
    <source>
        <dbReference type="RuleBase" id="RU365095"/>
    </source>
</evidence>
<keyword evidence="7 9" id="KW-0378">Hydrolase</keyword>
<dbReference type="SUPFAM" id="SSF100950">
    <property type="entry name" value="NagB/RpiA/CoA transferase-like"/>
    <property type="match status" value="1"/>
</dbReference>
<evidence type="ECO:0000256" key="1">
    <source>
        <dbReference type="ARBA" id="ARBA00000832"/>
    </source>
</evidence>
<evidence type="ECO:0000256" key="2">
    <source>
        <dbReference type="ARBA" id="ARBA00002681"/>
    </source>
</evidence>
<evidence type="ECO:0000259" key="8">
    <source>
        <dbReference type="Pfam" id="PF01182"/>
    </source>
</evidence>
<comment type="similarity">
    <text evidence="4 7">Belongs to the glucosamine/galactosamine-6-phosphate isomerase family. 6-phosphogluconolactonase subfamily.</text>
</comment>
<dbReference type="Gene3D" id="3.40.50.1360">
    <property type="match status" value="1"/>
</dbReference>
<dbReference type="OrthoDB" id="9810967at2"/>
<dbReference type="NCBIfam" id="TIGR01198">
    <property type="entry name" value="pgl"/>
    <property type="match status" value="1"/>
</dbReference>
<organism evidence="9 10">
    <name type="scientific">Paeniglutamicibacter gangotriensis</name>
    <dbReference type="NCBI Taxonomy" id="254787"/>
    <lineage>
        <taxon>Bacteria</taxon>
        <taxon>Bacillati</taxon>
        <taxon>Actinomycetota</taxon>
        <taxon>Actinomycetes</taxon>
        <taxon>Micrococcales</taxon>
        <taxon>Micrococcaceae</taxon>
        <taxon>Paeniglutamicibacter</taxon>
    </lineage>
</organism>
<dbReference type="InterPro" id="IPR037171">
    <property type="entry name" value="NagB/RpiA_transferase-like"/>
</dbReference>
<comment type="catalytic activity">
    <reaction evidence="1 7">
        <text>6-phospho-D-glucono-1,5-lactone + H2O = 6-phospho-D-gluconate + H(+)</text>
        <dbReference type="Rhea" id="RHEA:12556"/>
        <dbReference type="ChEBI" id="CHEBI:15377"/>
        <dbReference type="ChEBI" id="CHEBI:15378"/>
        <dbReference type="ChEBI" id="CHEBI:57955"/>
        <dbReference type="ChEBI" id="CHEBI:58759"/>
        <dbReference type="EC" id="3.1.1.31"/>
    </reaction>
</comment>
<evidence type="ECO:0000256" key="6">
    <source>
        <dbReference type="ARBA" id="ARBA00020337"/>
    </source>
</evidence>
<dbReference type="GO" id="GO:0006098">
    <property type="term" value="P:pentose-phosphate shunt"/>
    <property type="evidence" value="ECO:0007669"/>
    <property type="project" value="UniProtKB-UniPathway"/>
</dbReference>
<reference evidence="9 10" key="1">
    <citation type="submission" date="2019-07" db="EMBL/GenBank/DDBJ databases">
        <title>Analysis of the biochemical properties, biological activity and biotechnological potential of siderophores and biosurfactants produced by Antarctic psychrotolerant bacteria.</title>
        <authorList>
            <person name="Styczynski M."/>
            <person name="Krucon T."/>
            <person name="Decewicz P."/>
            <person name="Dziewit L."/>
        </authorList>
    </citation>
    <scope>NUCLEOTIDE SEQUENCE [LARGE SCALE GENOMIC DNA]</scope>
    <source>
        <strain evidence="9 10">ANT_H27</strain>
    </source>
</reference>
<comment type="pathway">
    <text evidence="3 7">Carbohydrate degradation; pentose phosphate pathway; D-ribulose 5-phosphate from D-glucose 6-phosphate (oxidative stage): step 2/3.</text>
</comment>
<dbReference type="InterPro" id="IPR039104">
    <property type="entry name" value="6PGL"/>
</dbReference>
<sequence length="256" mass="25896">MPANAKRHLVIHPDLPATAAAIAARLLTAVLDAQAARGEATIVLTGGTLGIASLKAVADSPAVGAVDWSRVNIYWGDERFVAADSADRNAVAAEVLLGVLDAHGLDRGRVHPMGSADGFATPEDAAAAYAQVLVDEADAEGTEGALPIFDVLMLGMGPDSHVASLFPDHAGAASTGATVIGVHDSPKPPPLRVSLSFEAINTARAVWLVVAGADKAPAAGIVLGADPVTRERVPASGVSGTGGTWWLMDAAAAELI</sequence>
<dbReference type="GO" id="GO:0005975">
    <property type="term" value="P:carbohydrate metabolic process"/>
    <property type="evidence" value="ECO:0007669"/>
    <property type="project" value="UniProtKB-UniRule"/>
</dbReference>
<dbReference type="RefSeq" id="WP_149618406.1">
    <property type="nucleotide sequence ID" value="NZ_VOBL01000001.1"/>
</dbReference>
<comment type="caution">
    <text evidence="9">The sequence shown here is derived from an EMBL/GenBank/DDBJ whole genome shotgun (WGS) entry which is preliminary data.</text>
</comment>
<evidence type="ECO:0000256" key="5">
    <source>
        <dbReference type="ARBA" id="ARBA00013198"/>
    </source>
</evidence>
<dbReference type="AlphaFoldDB" id="A0A5B0ELG9"/>
<dbReference type="GO" id="GO:0017057">
    <property type="term" value="F:6-phosphogluconolactonase activity"/>
    <property type="evidence" value="ECO:0007669"/>
    <property type="project" value="UniProtKB-UniRule"/>
</dbReference>
<dbReference type="InterPro" id="IPR005900">
    <property type="entry name" value="6-phosphogluconolactonase_DevB"/>
</dbReference>
<dbReference type="UniPathway" id="UPA00115">
    <property type="reaction ID" value="UER00409"/>
</dbReference>
<evidence type="ECO:0000313" key="10">
    <source>
        <dbReference type="Proteomes" id="UP000323856"/>
    </source>
</evidence>
<dbReference type="EC" id="3.1.1.31" evidence="5 7"/>
<dbReference type="PANTHER" id="PTHR11054">
    <property type="entry name" value="6-PHOSPHOGLUCONOLACTONASE"/>
    <property type="match status" value="1"/>
</dbReference>
<dbReference type="EMBL" id="VOBL01000001">
    <property type="protein sequence ID" value="KAA0979857.1"/>
    <property type="molecule type" value="Genomic_DNA"/>
</dbReference>
<dbReference type="Proteomes" id="UP000323856">
    <property type="component" value="Unassembled WGS sequence"/>
</dbReference>
<evidence type="ECO:0000313" key="9">
    <source>
        <dbReference type="EMBL" id="KAA0979857.1"/>
    </source>
</evidence>
<evidence type="ECO:0000256" key="3">
    <source>
        <dbReference type="ARBA" id="ARBA00004961"/>
    </source>
</evidence>
<protein>
    <recommendedName>
        <fullName evidence="6 7">6-phosphogluconolactonase</fullName>
        <shortName evidence="7">6PGL</shortName>
        <ecNumber evidence="5 7">3.1.1.31</ecNumber>
    </recommendedName>
</protein>
<dbReference type="InterPro" id="IPR006148">
    <property type="entry name" value="Glc/Gal-6P_isomerase"/>
</dbReference>
<proteinExistence type="inferred from homology"/>
<name>A0A5B0ELG9_9MICC</name>
<dbReference type="Pfam" id="PF01182">
    <property type="entry name" value="Glucosamine_iso"/>
    <property type="match status" value="1"/>
</dbReference>
<accession>A0A5B0ELG9</accession>
<evidence type="ECO:0000256" key="4">
    <source>
        <dbReference type="ARBA" id="ARBA00010662"/>
    </source>
</evidence>
<comment type="function">
    <text evidence="2 7">Hydrolysis of 6-phosphogluconolactone to 6-phosphogluconate.</text>
</comment>
<gene>
    <name evidence="7 9" type="primary">pgl</name>
    <name evidence="9" type="ORF">FQ154_01475</name>
</gene>
<dbReference type="PANTHER" id="PTHR11054:SF0">
    <property type="entry name" value="6-PHOSPHOGLUCONOLACTONASE"/>
    <property type="match status" value="1"/>
</dbReference>
<dbReference type="CDD" id="cd01400">
    <property type="entry name" value="6PGL"/>
    <property type="match status" value="1"/>
</dbReference>
<feature type="domain" description="Glucosamine/galactosamine-6-phosphate isomerase" evidence="8">
    <location>
        <begin position="16"/>
        <end position="246"/>
    </location>
</feature>